<reference evidence="4 5" key="1">
    <citation type="submission" date="2014-04" db="EMBL/GenBank/DDBJ databases">
        <authorList>
            <person name="Sears C."/>
            <person name="Carroll K."/>
            <person name="Sack B.R."/>
            <person name="Qadri F."/>
            <person name="Myers L.L."/>
            <person name="Chung G.-T."/>
            <person name="Escheverria P."/>
            <person name="Fraser C.M."/>
            <person name="Sadzewicz L."/>
            <person name="Shefchek K.A."/>
            <person name="Tallon L."/>
            <person name="Das S.P."/>
            <person name="Daugherty S."/>
            <person name="Mongodin E.F."/>
        </authorList>
    </citation>
    <scope>NUCLEOTIDE SEQUENCE [LARGE SCALE GENOMIC DNA]</scope>
    <source>
        <strain evidence="4 5">3975 RP4</strain>
    </source>
</reference>
<gene>
    <name evidence="4" type="ORF">M099_1625</name>
</gene>
<dbReference type="InterPro" id="IPR050624">
    <property type="entry name" value="HTH-type_Tx_Regulator"/>
</dbReference>
<dbReference type="SUPFAM" id="SSF46689">
    <property type="entry name" value="Homeodomain-like"/>
    <property type="match status" value="1"/>
</dbReference>
<proteinExistence type="predicted"/>
<evidence type="ECO:0000256" key="2">
    <source>
        <dbReference type="PROSITE-ProRule" id="PRU00335"/>
    </source>
</evidence>
<evidence type="ECO:0000313" key="4">
    <source>
        <dbReference type="EMBL" id="KDS54941.1"/>
    </source>
</evidence>
<sequence length="199" mass="22661">MAVSKTRAKLVDVARQLFAKNGVDDTTMNDIAVASKKGRRTLYTYFKSKEDIYMAVVESELEMLSGAMEKVAEQDIAPDTKILRLIETHLDSIKMVVFRNGTLRAGFFRDIWRVEAVRKNFDRTETKLFRQVLTEGKEKGIFDIDNVNIVADIVHYCVKGIEAPYIRGQIGEELDDETGWAYVAKIVYGALGRKEQNKE</sequence>
<protein>
    <submittedName>
        <fullName evidence="4">Bacterial regulatory s, tetR family protein</fullName>
    </submittedName>
</protein>
<dbReference type="InterPro" id="IPR009057">
    <property type="entry name" value="Homeodomain-like_sf"/>
</dbReference>
<name>A0A069SLU7_PHOVU</name>
<dbReference type="Proteomes" id="UP000027661">
    <property type="component" value="Unassembled WGS sequence"/>
</dbReference>
<dbReference type="PANTHER" id="PTHR43479">
    <property type="entry name" value="ACREF/ENVCD OPERON REPRESSOR-RELATED"/>
    <property type="match status" value="1"/>
</dbReference>
<evidence type="ECO:0000259" key="3">
    <source>
        <dbReference type="PROSITE" id="PS50977"/>
    </source>
</evidence>
<comment type="caution">
    <text evidence="4">The sequence shown here is derived from an EMBL/GenBank/DDBJ whole genome shotgun (WGS) entry which is preliminary data.</text>
</comment>
<dbReference type="GeneID" id="5301354"/>
<dbReference type="GO" id="GO:0003677">
    <property type="term" value="F:DNA binding"/>
    <property type="evidence" value="ECO:0007669"/>
    <property type="project" value="UniProtKB-UniRule"/>
</dbReference>
<organism evidence="4 5">
    <name type="scientific">Phocaeicola vulgatus str. 3975 RP4</name>
    <dbReference type="NCBI Taxonomy" id="1339352"/>
    <lineage>
        <taxon>Bacteria</taxon>
        <taxon>Pseudomonadati</taxon>
        <taxon>Bacteroidota</taxon>
        <taxon>Bacteroidia</taxon>
        <taxon>Bacteroidales</taxon>
        <taxon>Bacteroidaceae</taxon>
        <taxon>Phocaeicola</taxon>
    </lineage>
</organism>
<dbReference type="PANTHER" id="PTHR43479:SF11">
    <property type="entry name" value="ACREF_ENVCD OPERON REPRESSOR-RELATED"/>
    <property type="match status" value="1"/>
</dbReference>
<dbReference type="Gene3D" id="1.10.357.10">
    <property type="entry name" value="Tetracycline Repressor, domain 2"/>
    <property type="match status" value="1"/>
</dbReference>
<dbReference type="RefSeq" id="WP_005840108.1">
    <property type="nucleotide sequence ID" value="NZ_JNHM01000019.1"/>
</dbReference>
<feature type="DNA-binding region" description="H-T-H motif" evidence="2">
    <location>
        <begin position="27"/>
        <end position="46"/>
    </location>
</feature>
<dbReference type="PROSITE" id="PS50977">
    <property type="entry name" value="HTH_TETR_2"/>
    <property type="match status" value="1"/>
</dbReference>
<dbReference type="PATRIC" id="fig|1339352.3.peg.1578"/>
<keyword evidence="1 2" id="KW-0238">DNA-binding</keyword>
<dbReference type="Gene3D" id="1.10.10.60">
    <property type="entry name" value="Homeodomain-like"/>
    <property type="match status" value="1"/>
</dbReference>
<evidence type="ECO:0000313" key="5">
    <source>
        <dbReference type="Proteomes" id="UP000027661"/>
    </source>
</evidence>
<dbReference type="PRINTS" id="PR00455">
    <property type="entry name" value="HTHTETR"/>
</dbReference>
<dbReference type="InterPro" id="IPR001647">
    <property type="entry name" value="HTH_TetR"/>
</dbReference>
<feature type="domain" description="HTH tetR-type" evidence="3">
    <location>
        <begin position="4"/>
        <end position="64"/>
    </location>
</feature>
<dbReference type="DNASU" id="5301354"/>
<evidence type="ECO:0000256" key="1">
    <source>
        <dbReference type="ARBA" id="ARBA00023125"/>
    </source>
</evidence>
<accession>A0A069SLU7</accession>
<dbReference type="EMBL" id="JNHM01000019">
    <property type="protein sequence ID" value="KDS54941.1"/>
    <property type="molecule type" value="Genomic_DNA"/>
</dbReference>
<dbReference type="AlphaFoldDB" id="A0A069SLU7"/>
<dbReference type="Pfam" id="PF00440">
    <property type="entry name" value="TetR_N"/>
    <property type="match status" value="1"/>
</dbReference>